<dbReference type="GO" id="GO:0043093">
    <property type="term" value="P:FtsZ-dependent cytokinesis"/>
    <property type="evidence" value="ECO:0007669"/>
    <property type="project" value="UniProtKB-UniRule"/>
</dbReference>
<dbReference type="GO" id="GO:0032153">
    <property type="term" value="C:cell division site"/>
    <property type="evidence" value="ECO:0007669"/>
    <property type="project" value="UniProtKB-UniRule"/>
</dbReference>
<organism evidence="8 9">
    <name type="scientific">Bombilactobacillus mellis</name>
    <dbReference type="NCBI Taxonomy" id="1218508"/>
    <lineage>
        <taxon>Bacteria</taxon>
        <taxon>Bacillati</taxon>
        <taxon>Bacillota</taxon>
        <taxon>Bacilli</taxon>
        <taxon>Lactobacillales</taxon>
        <taxon>Lactobacillaceae</taxon>
        <taxon>Bombilactobacillus</taxon>
    </lineage>
</organism>
<protein>
    <recommendedName>
        <fullName evidence="7">Cell division protein FtsL</fullName>
    </recommendedName>
</protein>
<accession>A0A0F4KPN7</accession>
<feature type="transmembrane region" description="Helical" evidence="7">
    <location>
        <begin position="46"/>
        <end position="65"/>
    </location>
</feature>
<dbReference type="RefSeq" id="WP_045922895.1">
    <property type="nucleotide sequence ID" value="NZ_JBHTHW010000008.1"/>
</dbReference>
<dbReference type="STRING" id="1218508.JG29_10350"/>
<comment type="caution">
    <text evidence="8">The sequence shown here is derived from an EMBL/GenBank/DDBJ whole genome shotgun (WGS) entry which is preliminary data.</text>
</comment>
<comment type="subcellular location">
    <subcellularLocation>
        <location evidence="7">Cell membrane</location>
        <topology evidence="7">Single-pass type II membrane protein</topology>
    </subcellularLocation>
    <text evidence="7">Localizes to the division septum where it forms a ring structure.</text>
</comment>
<evidence type="ECO:0000256" key="3">
    <source>
        <dbReference type="ARBA" id="ARBA00022692"/>
    </source>
</evidence>
<gene>
    <name evidence="7" type="primary">ftsL</name>
    <name evidence="8" type="ORF">JG29_10350</name>
</gene>
<keyword evidence="4 7" id="KW-1133">Transmembrane helix</keyword>
<dbReference type="OrthoDB" id="2325224at2"/>
<dbReference type="InterPro" id="IPR011922">
    <property type="entry name" value="Cell_div_FtsL"/>
</dbReference>
<evidence type="ECO:0000256" key="4">
    <source>
        <dbReference type="ARBA" id="ARBA00022989"/>
    </source>
</evidence>
<proteinExistence type="inferred from homology"/>
<sequence length="127" mass="14335">MLQNTARDVEQKIQTAPKIETEKDNNVHQALKVNNKAVPFSKLEKALVIGIGLISLLMMLLLVNLRTSNAQQQRQIQDEATKTQVVVAKNTTLRQEISELNSSSRLLQIANEHHLTLRSDNIRNISK</sequence>
<name>A0A0F4KPN7_9LACO</name>
<evidence type="ECO:0000256" key="2">
    <source>
        <dbReference type="ARBA" id="ARBA00022618"/>
    </source>
</evidence>
<keyword evidence="3 7" id="KW-0812">Transmembrane</keyword>
<dbReference type="AlphaFoldDB" id="A0A0F4KPN7"/>
<keyword evidence="9" id="KW-1185">Reference proteome</keyword>
<evidence type="ECO:0000313" key="9">
    <source>
        <dbReference type="Proteomes" id="UP000033695"/>
    </source>
</evidence>
<evidence type="ECO:0000256" key="7">
    <source>
        <dbReference type="HAMAP-Rule" id="MF_00910"/>
    </source>
</evidence>
<keyword evidence="2 7" id="KW-0132">Cell division</keyword>
<evidence type="ECO:0000256" key="1">
    <source>
        <dbReference type="ARBA" id="ARBA00022475"/>
    </source>
</evidence>
<dbReference type="HAMAP" id="MF_00910">
    <property type="entry name" value="FtsL"/>
    <property type="match status" value="1"/>
</dbReference>
<keyword evidence="6 7" id="KW-0131">Cell cycle</keyword>
<dbReference type="HOGENOM" id="CLU_1989813_0_0_9"/>
<evidence type="ECO:0000313" key="8">
    <source>
        <dbReference type="EMBL" id="KJY48632.1"/>
    </source>
</evidence>
<dbReference type="EMBL" id="JXBZ01000008">
    <property type="protein sequence ID" value="KJY48632.1"/>
    <property type="molecule type" value="Genomic_DNA"/>
</dbReference>
<comment type="function">
    <text evidence="7">Essential cell division protein.</text>
</comment>
<dbReference type="PATRIC" id="fig|1218508.4.peg.1020"/>
<evidence type="ECO:0000256" key="5">
    <source>
        <dbReference type="ARBA" id="ARBA00023136"/>
    </source>
</evidence>
<evidence type="ECO:0000256" key="6">
    <source>
        <dbReference type="ARBA" id="ARBA00023306"/>
    </source>
</evidence>
<reference evidence="8 9" key="1">
    <citation type="submission" date="2014-12" db="EMBL/GenBank/DDBJ databases">
        <title>Comparative genomics of the lactic acid bacteria isolated from the honey bee gut.</title>
        <authorList>
            <person name="Ellegaard K.M."/>
            <person name="Tamarit D."/>
            <person name="Javelind E."/>
            <person name="Olofsson T."/>
            <person name="Andersson S.G."/>
            <person name="Vasquez A."/>
        </authorList>
    </citation>
    <scope>NUCLEOTIDE SEQUENCE [LARGE SCALE GENOMIC DNA]</scope>
    <source>
        <strain evidence="8 9">Hon2</strain>
    </source>
</reference>
<comment type="similarity">
    <text evidence="7">Belongs to the FtsL family.</text>
</comment>
<dbReference type="GO" id="GO:0005886">
    <property type="term" value="C:plasma membrane"/>
    <property type="evidence" value="ECO:0007669"/>
    <property type="project" value="UniProtKB-SubCell"/>
</dbReference>
<dbReference type="Proteomes" id="UP000033695">
    <property type="component" value="Unassembled WGS sequence"/>
</dbReference>
<keyword evidence="5 7" id="KW-0472">Membrane</keyword>
<keyword evidence="1 7" id="KW-1003">Cell membrane</keyword>